<dbReference type="Gene3D" id="3.20.20.70">
    <property type="entry name" value="Aldolase class I"/>
    <property type="match status" value="1"/>
</dbReference>
<dbReference type="KEGG" id="ifn:GM661_10480"/>
<dbReference type="Pfam" id="PF00701">
    <property type="entry name" value="DHDPS"/>
    <property type="match status" value="1"/>
</dbReference>
<dbReference type="PANTHER" id="PTHR12128">
    <property type="entry name" value="DIHYDRODIPICOLINATE SYNTHASE"/>
    <property type="match status" value="1"/>
</dbReference>
<proteinExistence type="inferred from homology"/>
<evidence type="ECO:0000256" key="10">
    <source>
        <dbReference type="ARBA" id="ARBA00023270"/>
    </source>
</evidence>
<evidence type="ECO:0000256" key="6">
    <source>
        <dbReference type="ARBA" id="ARBA00022605"/>
    </source>
</evidence>
<name>A0A8A7KQA5_9FIRM</name>
<evidence type="ECO:0000256" key="1">
    <source>
        <dbReference type="ARBA" id="ARBA00003294"/>
    </source>
</evidence>
<evidence type="ECO:0000256" key="14">
    <source>
        <dbReference type="PIRSR" id="PIRSR001365-1"/>
    </source>
</evidence>
<dbReference type="PIRSF" id="PIRSF001365">
    <property type="entry name" value="DHDPS"/>
    <property type="match status" value="1"/>
</dbReference>
<comment type="caution">
    <text evidence="12">Was originally thought to be a dihydrodipicolinate synthase (DHDPS), catalyzing the condensation of (S)-aspartate-beta-semialdehyde [(S)-ASA] and pyruvate to dihydrodipicolinate (DHDP). However, it was shown in E.coli that the product of the enzymatic reaction is not dihydrodipicolinate but in fact (4S)-4-hydroxy-2,3,4,5-tetrahydro-(2S)-dipicolinic acid (HTPA), and that the consecutive dehydration reaction leading to DHDP is not spontaneous but catalyzed by DapB.</text>
</comment>
<evidence type="ECO:0000313" key="17">
    <source>
        <dbReference type="Proteomes" id="UP000665020"/>
    </source>
</evidence>
<feature type="site" description="Part of a proton relay during catalysis" evidence="12">
    <location>
        <position position="110"/>
    </location>
</feature>
<keyword evidence="17" id="KW-1185">Reference proteome</keyword>
<dbReference type="PRINTS" id="PR00146">
    <property type="entry name" value="DHPICSNTHASE"/>
</dbReference>
<dbReference type="AlphaFoldDB" id="A0A8A7KQA5"/>
<dbReference type="InterPro" id="IPR020625">
    <property type="entry name" value="Schiff_base-form_aldolases_AS"/>
</dbReference>
<dbReference type="SMART" id="SM01130">
    <property type="entry name" value="DHDPS"/>
    <property type="match status" value="1"/>
</dbReference>
<comment type="pathway">
    <text evidence="2 12">Amino-acid biosynthesis; L-lysine biosynthesis via DAP pathway; (S)-tetrahydrodipicolinate from L-aspartate: step 3/4.</text>
</comment>
<evidence type="ECO:0000256" key="3">
    <source>
        <dbReference type="ARBA" id="ARBA00007592"/>
    </source>
</evidence>
<dbReference type="EC" id="4.3.3.7" evidence="4 12"/>
<dbReference type="GO" id="GO:0008840">
    <property type="term" value="F:4-hydroxy-tetrahydrodipicolinate synthase activity"/>
    <property type="evidence" value="ECO:0007669"/>
    <property type="project" value="UniProtKB-UniRule"/>
</dbReference>
<accession>A0A8A7KQA5</accession>
<dbReference type="RefSeq" id="WP_407929662.1">
    <property type="nucleotide sequence ID" value="NZ_CP046640.1"/>
</dbReference>
<sequence length="294" mass="31926">MMKHFGDVLTAMVTPFTEELTVDYDMVRKLARHLINNGSDGLVVLGTTGEVPTLSFEEKVEILKTVVDEIGDSSTIVAGTGSYSTSDSIRLTQKAEEIGVDGIMLVTPYYNKPPQDGLYKHFKLIAAETSLPIILYNVPGRTSRNIEVDTVQRLAMIDNIIAIKEASGDLEQVSTLCRTLPDDFYIYSGDDGLTLPTLSVGGQGIISVAAHLVGNEIKKMVTAFKAGKIEKAIELNKYLGVIFSGVFINTNPIPVKAALNMIGMNVGGVRPPLVNLTADENRKLNQILQDLNLI</sequence>
<dbReference type="InterPro" id="IPR005263">
    <property type="entry name" value="DapA"/>
</dbReference>
<feature type="binding site" evidence="12 15">
    <location>
        <position position="48"/>
    </location>
    <ligand>
        <name>pyruvate</name>
        <dbReference type="ChEBI" id="CHEBI:15361"/>
    </ligand>
</feature>
<dbReference type="InterPro" id="IPR013785">
    <property type="entry name" value="Aldolase_TIM"/>
</dbReference>
<evidence type="ECO:0000256" key="7">
    <source>
        <dbReference type="ARBA" id="ARBA00022915"/>
    </source>
</evidence>
<comment type="similarity">
    <text evidence="3 12 13">Belongs to the DapA family.</text>
</comment>
<evidence type="ECO:0000313" key="16">
    <source>
        <dbReference type="EMBL" id="QTL99982.1"/>
    </source>
</evidence>
<protein>
    <recommendedName>
        <fullName evidence="4 12">4-hydroxy-tetrahydrodipicolinate synthase</fullName>
        <shortName evidence="12">HTPA synthase</shortName>
        <ecNumber evidence="4 12">4.3.3.7</ecNumber>
    </recommendedName>
</protein>
<keyword evidence="7 12" id="KW-0220">Diaminopimelate biosynthesis</keyword>
<evidence type="ECO:0000256" key="8">
    <source>
        <dbReference type="ARBA" id="ARBA00023154"/>
    </source>
</evidence>
<dbReference type="PANTHER" id="PTHR12128:SF66">
    <property type="entry name" value="4-HYDROXY-2-OXOGLUTARATE ALDOLASE, MITOCHONDRIAL"/>
    <property type="match status" value="1"/>
</dbReference>
<keyword evidence="10 12" id="KW-0704">Schiff base</keyword>
<reference evidence="16" key="1">
    <citation type="submission" date="2019-12" db="EMBL/GenBank/DDBJ databases">
        <authorList>
            <person name="zhang j."/>
            <person name="sun C.M."/>
        </authorList>
    </citation>
    <scope>NUCLEOTIDE SEQUENCE</scope>
    <source>
        <strain evidence="16">NS-1</strain>
    </source>
</reference>
<comment type="subcellular location">
    <subcellularLocation>
        <location evidence="12">Cytoplasm</location>
    </subcellularLocation>
</comment>
<evidence type="ECO:0000256" key="13">
    <source>
        <dbReference type="PIRNR" id="PIRNR001365"/>
    </source>
</evidence>
<evidence type="ECO:0000256" key="15">
    <source>
        <dbReference type="PIRSR" id="PIRSR001365-2"/>
    </source>
</evidence>
<dbReference type="UniPathway" id="UPA00034">
    <property type="reaction ID" value="UER00017"/>
</dbReference>
<dbReference type="NCBIfam" id="TIGR00674">
    <property type="entry name" value="dapA"/>
    <property type="match status" value="1"/>
</dbReference>
<comment type="catalytic activity">
    <reaction evidence="11 12">
        <text>L-aspartate 4-semialdehyde + pyruvate = (2S,4S)-4-hydroxy-2,3,4,5-tetrahydrodipicolinate + H2O + H(+)</text>
        <dbReference type="Rhea" id="RHEA:34171"/>
        <dbReference type="ChEBI" id="CHEBI:15361"/>
        <dbReference type="ChEBI" id="CHEBI:15377"/>
        <dbReference type="ChEBI" id="CHEBI:15378"/>
        <dbReference type="ChEBI" id="CHEBI:67139"/>
        <dbReference type="ChEBI" id="CHEBI:537519"/>
        <dbReference type="EC" id="4.3.3.7"/>
    </reaction>
</comment>
<comment type="function">
    <text evidence="1 12">Catalyzes the condensation of (S)-aspartate-beta-semialdehyde [(S)-ASA] and pyruvate to 4-hydroxy-tetrahydrodipicolinate (HTPA).</text>
</comment>
<dbReference type="GO" id="GO:0009089">
    <property type="term" value="P:lysine biosynthetic process via diaminopimelate"/>
    <property type="evidence" value="ECO:0007669"/>
    <property type="project" value="UniProtKB-UniRule"/>
</dbReference>
<dbReference type="PROSITE" id="PS00666">
    <property type="entry name" value="DHDPS_2"/>
    <property type="match status" value="1"/>
</dbReference>
<evidence type="ECO:0000256" key="2">
    <source>
        <dbReference type="ARBA" id="ARBA00005120"/>
    </source>
</evidence>
<feature type="site" description="Part of a proton relay during catalysis" evidence="12">
    <location>
        <position position="47"/>
    </location>
</feature>
<dbReference type="Proteomes" id="UP000665020">
    <property type="component" value="Chromosome"/>
</dbReference>
<dbReference type="InterPro" id="IPR002220">
    <property type="entry name" value="DapA-like"/>
</dbReference>
<feature type="active site" description="Proton donor/acceptor" evidence="12 14">
    <location>
        <position position="136"/>
    </location>
</feature>
<organism evidence="16 17">
    <name type="scientific">Iocasia fonsfrigidae</name>
    <dbReference type="NCBI Taxonomy" id="2682810"/>
    <lineage>
        <taxon>Bacteria</taxon>
        <taxon>Bacillati</taxon>
        <taxon>Bacillota</taxon>
        <taxon>Clostridia</taxon>
        <taxon>Halanaerobiales</taxon>
        <taxon>Halanaerobiaceae</taxon>
        <taxon>Iocasia</taxon>
    </lineage>
</organism>
<dbReference type="SUPFAM" id="SSF51569">
    <property type="entry name" value="Aldolase"/>
    <property type="match status" value="1"/>
</dbReference>
<dbReference type="EMBL" id="CP046640">
    <property type="protein sequence ID" value="QTL99982.1"/>
    <property type="molecule type" value="Genomic_DNA"/>
</dbReference>
<evidence type="ECO:0000256" key="5">
    <source>
        <dbReference type="ARBA" id="ARBA00022490"/>
    </source>
</evidence>
<evidence type="ECO:0000256" key="9">
    <source>
        <dbReference type="ARBA" id="ARBA00023239"/>
    </source>
</evidence>
<feature type="active site" description="Schiff-base intermediate with substrate" evidence="12 14">
    <location>
        <position position="164"/>
    </location>
</feature>
<dbReference type="CDD" id="cd00950">
    <property type="entry name" value="DHDPS"/>
    <property type="match status" value="1"/>
</dbReference>
<dbReference type="GO" id="GO:0005829">
    <property type="term" value="C:cytosol"/>
    <property type="evidence" value="ECO:0007669"/>
    <property type="project" value="TreeGrafter"/>
</dbReference>
<evidence type="ECO:0000256" key="4">
    <source>
        <dbReference type="ARBA" id="ARBA00012086"/>
    </source>
</evidence>
<keyword evidence="9 12" id="KW-0456">Lyase</keyword>
<dbReference type="GO" id="GO:0019877">
    <property type="term" value="P:diaminopimelate biosynthetic process"/>
    <property type="evidence" value="ECO:0007669"/>
    <property type="project" value="UniProtKB-UniRule"/>
</dbReference>
<feature type="binding site" evidence="12 15">
    <location>
        <position position="206"/>
    </location>
    <ligand>
        <name>pyruvate</name>
        <dbReference type="ChEBI" id="CHEBI:15361"/>
    </ligand>
</feature>
<keyword evidence="6 12" id="KW-0028">Amino-acid biosynthesis</keyword>
<gene>
    <name evidence="12 16" type="primary">dapA</name>
    <name evidence="16" type="ORF">GM661_10480</name>
</gene>
<dbReference type="HAMAP" id="MF_00418">
    <property type="entry name" value="DapA"/>
    <property type="match status" value="1"/>
</dbReference>
<keyword evidence="5 12" id="KW-0963">Cytoplasm</keyword>
<evidence type="ECO:0000256" key="12">
    <source>
        <dbReference type="HAMAP-Rule" id="MF_00418"/>
    </source>
</evidence>
<evidence type="ECO:0000256" key="11">
    <source>
        <dbReference type="ARBA" id="ARBA00047836"/>
    </source>
</evidence>
<comment type="subunit">
    <text evidence="12">Homotetramer; dimer of dimers.</text>
</comment>
<keyword evidence="8 12" id="KW-0457">Lysine biosynthesis</keyword>